<gene>
    <name evidence="1" type="ORF">CRENPOLYSF1_170036</name>
</gene>
<proteinExistence type="predicted"/>
<dbReference type="Proteomes" id="UP000195667">
    <property type="component" value="Unassembled WGS sequence"/>
</dbReference>
<evidence type="ECO:0000313" key="2">
    <source>
        <dbReference type="Proteomes" id="UP000195667"/>
    </source>
</evidence>
<evidence type="ECO:0000313" key="1">
    <source>
        <dbReference type="EMBL" id="SJM90984.1"/>
    </source>
</evidence>
<reference evidence="2" key="1">
    <citation type="submission" date="2017-02" db="EMBL/GenBank/DDBJ databases">
        <authorList>
            <person name="Daims H."/>
        </authorList>
    </citation>
    <scope>NUCLEOTIDE SEQUENCE [LARGE SCALE GENOMIC DNA]</scope>
</reference>
<sequence>MRNLDRGWIYTIDSPRTEKNHPQPSKENLKRYVIFQPVNYKGGKTDNPTNNLKKKVTKLLNNLGEST</sequence>
<dbReference type="EMBL" id="FUKI01000079">
    <property type="protein sequence ID" value="SJM90984.1"/>
    <property type="molecule type" value="Genomic_DNA"/>
</dbReference>
<name>A0A1R4H425_9GAMM</name>
<keyword evidence="2" id="KW-1185">Reference proteome</keyword>
<protein>
    <submittedName>
        <fullName evidence="1">Uncharacterized protein</fullName>
    </submittedName>
</protein>
<accession>A0A1R4H425</accession>
<organism evidence="1 2">
    <name type="scientific">Crenothrix polyspora</name>
    <dbReference type="NCBI Taxonomy" id="360316"/>
    <lineage>
        <taxon>Bacteria</taxon>
        <taxon>Pseudomonadati</taxon>
        <taxon>Pseudomonadota</taxon>
        <taxon>Gammaproteobacteria</taxon>
        <taxon>Methylococcales</taxon>
        <taxon>Crenotrichaceae</taxon>
        <taxon>Crenothrix</taxon>
    </lineage>
</organism>
<dbReference type="AlphaFoldDB" id="A0A1R4H425"/>